<gene>
    <name evidence="7" type="ORF">GB882_11810</name>
</gene>
<evidence type="ECO:0000256" key="3">
    <source>
        <dbReference type="ARBA" id="ARBA00022989"/>
    </source>
</evidence>
<feature type="transmembrane region" description="Helical" evidence="5">
    <location>
        <begin position="339"/>
        <end position="367"/>
    </location>
</feature>
<dbReference type="GO" id="GO:0055085">
    <property type="term" value="P:transmembrane transport"/>
    <property type="evidence" value="ECO:0007669"/>
    <property type="project" value="InterPro"/>
</dbReference>
<sequence length="465" mass="49087">MTPLAVVVGTLPLGLAFGGPSMTLMFAASGVIIWLFCVGYTQMVRRITRPGAFYNYIARGLGRPAGVGAAMIAVVGYPVGLIASFAIQAFVIQETLVALFGVTFPWQVILLAEAIIVGTLAYRRIDLNAAAVLAVVTAEVLLIGSLVVSIIADKGLGAFPAEAVSFDVLNVGQWAVAFVFAILCFQGYESGALYAPEAKRPEKTVPRALYGALIIIVGLLALTTWALTSVTGVQDQQQIVQDAGIVGFIFATVEQYLGSVGLWILSFVAILAGLACNLAIANFMSRYLQSLAAEDLLPRALAKRNKHDAPGVALLTLVISAVVVILVLSFVGIDPYTQITAVGFGIGALGATALQALASAAVVAYFLKQPASDRHWWRTLVAPALSTVLLAAALVVEISAFSWITGIEAPWTAALPWVIPIVLLGGTGFGFWIKKNRPHTYQDLAAGDTAEEAEMLRTARLARQG</sequence>
<keyword evidence="2 5" id="KW-0812">Transmembrane</keyword>
<feature type="transmembrane region" description="Helical" evidence="5">
    <location>
        <begin position="260"/>
        <end position="280"/>
    </location>
</feature>
<dbReference type="Proteomes" id="UP000429644">
    <property type="component" value="Unassembled WGS sequence"/>
</dbReference>
<feature type="transmembrane region" description="Helical" evidence="5">
    <location>
        <begin position="26"/>
        <end position="44"/>
    </location>
</feature>
<keyword evidence="4 5" id="KW-0472">Membrane</keyword>
<reference evidence="7 8" key="1">
    <citation type="submission" date="2019-10" db="EMBL/GenBank/DDBJ databases">
        <title>Georgenia wutianyii sp. nov. and Georgenia yuyongxinii sp. nov. isolated from plateau pika (Ochotona curzoniae) in the Qinghai-Tibet plateau of China.</title>
        <authorList>
            <person name="Tian Z."/>
        </authorList>
    </citation>
    <scope>NUCLEOTIDE SEQUENCE [LARGE SCALE GENOMIC DNA]</scope>
    <source>
        <strain evidence="7 8">JCM 15130</strain>
    </source>
</reference>
<dbReference type="EMBL" id="WHPD01002547">
    <property type="protein sequence ID" value="MPV89354.1"/>
    <property type="molecule type" value="Genomic_DNA"/>
</dbReference>
<dbReference type="Pfam" id="PF00324">
    <property type="entry name" value="AA_permease"/>
    <property type="match status" value="1"/>
</dbReference>
<dbReference type="GO" id="GO:0016020">
    <property type="term" value="C:membrane"/>
    <property type="evidence" value="ECO:0007669"/>
    <property type="project" value="UniProtKB-SubCell"/>
</dbReference>
<keyword evidence="8" id="KW-1185">Reference proteome</keyword>
<evidence type="ECO:0000256" key="1">
    <source>
        <dbReference type="ARBA" id="ARBA00004141"/>
    </source>
</evidence>
<dbReference type="Gene3D" id="1.20.1740.10">
    <property type="entry name" value="Amino acid/polyamine transporter I"/>
    <property type="match status" value="1"/>
</dbReference>
<dbReference type="PANTHER" id="PTHR42770:SF16">
    <property type="entry name" value="AMINO ACID PERMEASE"/>
    <property type="match status" value="1"/>
</dbReference>
<dbReference type="PANTHER" id="PTHR42770">
    <property type="entry name" value="AMINO ACID TRANSPORTER-RELATED"/>
    <property type="match status" value="1"/>
</dbReference>
<comment type="caution">
    <text evidence="7">The sequence shown here is derived from an EMBL/GenBank/DDBJ whole genome shotgun (WGS) entry which is preliminary data.</text>
</comment>
<protein>
    <submittedName>
        <fullName evidence="7">Amino acid permease</fullName>
    </submittedName>
</protein>
<evidence type="ECO:0000313" key="8">
    <source>
        <dbReference type="Proteomes" id="UP000429644"/>
    </source>
</evidence>
<name>A0A7J9V061_9MICO</name>
<keyword evidence="3 5" id="KW-1133">Transmembrane helix</keyword>
<feature type="transmembrane region" description="Helical" evidence="5">
    <location>
        <begin position="104"/>
        <end position="122"/>
    </location>
</feature>
<evidence type="ECO:0000256" key="5">
    <source>
        <dbReference type="SAM" id="Phobius"/>
    </source>
</evidence>
<accession>A0A7J9V061</accession>
<feature type="transmembrane region" description="Helical" evidence="5">
    <location>
        <begin position="312"/>
        <end position="333"/>
    </location>
</feature>
<evidence type="ECO:0000259" key="6">
    <source>
        <dbReference type="Pfam" id="PF00324"/>
    </source>
</evidence>
<dbReference type="InterPro" id="IPR050367">
    <property type="entry name" value="APC_superfamily"/>
</dbReference>
<feature type="transmembrane region" description="Helical" evidence="5">
    <location>
        <begin position="411"/>
        <end position="433"/>
    </location>
</feature>
<feature type="domain" description="Amino acid permease/ SLC12A" evidence="6">
    <location>
        <begin position="14"/>
        <end position="439"/>
    </location>
</feature>
<feature type="transmembrane region" description="Helical" evidence="5">
    <location>
        <begin position="208"/>
        <end position="227"/>
    </location>
</feature>
<feature type="transmembrane region" description="Helical" evidence="5">
    <location>
        <begin position="171"/>
        <end position="188"/>
    </location>
</feature>
<dbReference type="InterPro" id="IPR004841">
    <property type="entry name" value="AA-permease/SLC12A_dom"/>
</dbReference>
<evidence type="ECO:0000256" key="2">
    <source>
        <dbReference type="ARBA" id="ARBA00022692"/>
    </source>
</evidence>
<organism evidence="7 8">
    <name type="scientific">Georgenia ruanii</name>
    <dbReference type="NCBI Taxonomy" id="348442"/>
    <lineage>
        <taxon>Bacteria</taxon>
        <taxon>Bacillati</taxon>
        <taxon>Actinomycetota</taxon>
        <taxon>Actinomycetes</taxon>
        <taxon>Micrococcales</taxon>
        <taxon>Bogoriellaceae</taxon>
        <taxon>Georgenia</taxon>
    </lineage>
</organism>
<evidence type="ECO:0000313" key="7">
    <source>
        <dbReference type="EMBL" id="MPV89354.1"/>
    </source>
</evidence>
<evidence type="ECO:0000256" key="4">
    <source>
        <dbReference type="ARBA" id="ARBA00023136"/>
    </source>
</evidence>
<feature type="transmembrane region" description="Helical" evidence="5">
    <location>
        <begin position="129"/>
        <end position="151"/>
    </location>
</feature>
<comment type="subcellular location">
    <subcellularLocation>
        <location evidence="1">Membrane</location>
        <topology evidence="1">Multi-pass membrane protein</topology>
    </subcellularLocation>
</comment>
<dbReference type="AlphaFoldDB" id="A0A7J9V061"/>
<feature type="transmembrane region" description="Helical" evidence="5">
    <location>
        <begin position="379"/>
        <end position="405"/>
    </location>
</feature>
<proteinExistence type="predicted"/>
<dbReference type="PIRSF" id="PIRSF006060">
    <property type="entry name" value="AA_transporter"/>
    <property type="match status" value="1"/>
</dbReference>
<feature type="transmembrane region" description="Helical" evidence="5">
    <location>
        <begin position="65"/>
        <end position="92"/>
    </location>
</feature>